<organism evidence="1 2">
    <name type="scientific">Costertonia aggregata</name>
    <dbReference type="NCBI Taxonomy" id="343403"/>
    <lineage>
        <taxon>Bacteria</taxon>
        <taxon>Pseudomonadati</taxon>
        <taxon>Bacteroidota</taxon>
        <taxon>Flavobacteriia</taxon>
        <taxon>Flavobacteriales</taxon>
        <taxon>Flavobacteriaceae</taxon>
        <taxon>Costertonia</taxon>
    </lineage>
</organism>
<proteinExistence type="predicted"/>
<evidence type="ECO:0000313" key="2">
    <source>
        <dbReference type="Proteomes" id="UP000509302"/>
    </source>
</evidence>
<dbReference type="KEGG" id="cagg:HYG79_08250"/>
<accession>A0A7H9APF5</accession>
<gene>
    <name evidence="1" type="ORF">HYG79_08250</name>
</gene>
<dbReference type="EMBL" id="CP058595">
    <property type="protein sequence ID" value="QLG45338.1"/>
    <property type="molecule type" value="Genomic_DNA"/>
</dbReference>
<evidence type="ECO:0000313" key="1">
    <source>
        <dbReference type="EMBL" id="QLG45338.1"/>
    </source>
</evidence>
<dbReference type="RefSeq" id="WP_179241627.1">
    <property type="nucleotide sequence ID" value="NZ_CP058595.1"/>
</dbReference>
<dbReference type="Proteomes" id="UP000509302">
    <property type="component" value="Chromosome"/>
</dbReference>
<keyword evidence="2" id="KW-1185">Reference proteome</keyword>
<name>A0A7H9APF5_9FLAO</name>
<reference evidence="1 2" key="1">
    <citation type="journal article" date="2006" name="Int. J. Syst. Evol. Microbiol.">
        <title>Costertonia aggregata gen. nov., sp. nov., a mesophilic marine bacterium of the family Flavobacteriaceae, isolated from a mature biofilm.</title>
        <authorList>
            <person name="Kwon K.K."/>
            <person name="Lee Y.K."/>
            <person name="Lee H.K."/>
        </authorList>
    </citation>
    <scope>NUCLEOTIDE SEQUENCE [LARGE SCALE GENOMIC DNA]</scope>
    <source>
        <strain evidence="1 2">KCCM 42265</strain>
    </source>
</reference>
<protein>
    <recommendedName>
        <fullName evidence="3">STAS/SEC14 domain-containing protein</fullName>
    </recommendedName>
</protein>
<dbReference type="AlphaFoldDB" id="A0A7H9APF5"/>
<evidence type="ECO:0008006" key="3">
    <source>
        <dbReference type="Google" id="ProtNLM"/>
    </source>
</evidence>
<sequence>MKCVREISFFKNIREVREFEFGVFYYFNGLVIAEIKEGVVFSWKMADKALRAAYEIFGTKSPFVYISNRINNYYILPTDWIKLYTHRGNLKFYSVVGTTRGGYISLLIERLLFRKSIRKFSDLEDAVAWSLSKMQHKEVMA</sequence>